<dbReference type="GO" id="GO:0005524">
    <property type="term" value="F:ATP binding"/>
    <property type="evidence" value="ECO:0007669"/>
    <property type="project" value="UniProtKB-KW"/>
</dbReference>
<dbReference type="SUPFAM" id="SSF46689">
    <property type="entry name" value="Homeodomain-like"/>
    <property type="match status" value="1"/>
</dbReference>
<keyword evidence="6" id="KW-0238">DNA-binding</keyword>
<dbReference type="PANTHER" id="PTHR32071:SF113">
    <property type="entry name" value="ALGINATE BIOSYNTHESIS TRANSCRIPTIONAL REGULATORY PROTEIN ALGB"/>
    <property type="match status" value="1"/>
</dbReference>
<dbReference type="Gene3D" id="3.40.50.300">
    <property type="entry name" value="P-loop containing nucleotide triphosphate hydrolases"/>
    <property type="match status" value="1"/>
</dbReference>
<gene>
    <name evidence="6" type="ORF">OP8BY_2439</name>
</gene>
<dbReference type="Pfam" id="PF25601">
    <property type="entry name" value="AAA_lid_14"/>
    <property type="match status" value="1"/>
</dbReference>
<dbReference type="FunFam" id="3.40.50.300:FF:000006">
    <property type="entry name" value="DNA-binding transcriptional regulator NtrC"/>
    <property type="match status" value="1"/>
</dbReference>
<dbReference type="Proteomes" id="UP000257323">
    <property type="component" value="Unassembled WGS sequence"/>
</dbReference>
<dbReference type="InterPro" id="IPR011006">
    <property type="entry name" value="CheY-like_superfamily"/>
</dbReference>
<feature type="domain" description="Response regulatory" evidence="5">
    <location>
        <begin position="1"/>
        <end position="112"/>
    </location>
</feature>
<dbReference type="Gene3D" id="1.10.10.60">
    <property type="entry name" value="Homeodomain-like"/>
    <property type="match status" value="1"/>
</dbReference>
<keyword evidence="3" id="KW-0597">Phosphoprotein</keyword>
<dbReference type="Gene3D" id="1.10.8.60">
    <property type="match status" value="1"/>
</dbReference>
<dbReference type="GO" id="GO:0006355">
    <property type="term" value="P:regulation of DNA-templated transcription"/>
    <property type="evidence" value="ECO:0007669"/>
    <property type="project" value="InterPro"/>
</dbReference>
<dbReference type="GO" id="GO:0003677">
    <property type="term" value="F:DNA binding"/>
    <property type="evidence" value="ECO:0007669"/>
    <property type="project" value="UniProtKB-KW"/>
</dbReference>
<evidence type="ECO:0000259" key="4">
    <source>
        <dbReference type="PROSITE" id="PS50045"/>
    </source>
</evidence>
<dbReference type="Pfam" id="PF00158">
    <property type="entry name" value="Sigma54_activat"/>
    <property type="match status" value="1"/>
</dbReference>
<dbReference type="Pfam" id="PF00072">
    <property type="entry name" value="Response_reg"/>
    <property type="match status" value="1"/>
</dbReference>
<dbReference type="AlphaFoldDB" id="A0A3E2BJ01"/>
<proteinExistence type="predicted"/>
<accession>A0A3E2BJ01</accession>
<evidence type="ECO:0000256" key="3">
    <source>
        <dbReference type="PROSITE-ProRule" id="PRU00169"/>
    </source>
</evidence>
<dbReference type="InterPro" id="IPR001789">
    <property type="entry name" value="Sig_transdc_resp-reg_receiver"/>
</dbReference>
<organism evidence="6 7">
    <name type="scientific">Candidatus Saccharicenans subterraneus</name>
    <dbReference type="NCBI Taxonomy" id="2508984"/>
    <lineage>
        <taxon>Bacteria</taxon>
        <taxon>Candidatus Aminicenantota</taxon>
        <taxon>Candidatus Aminicenantia</taxon>
        <taxon>Candidatus Aminicenantales</taxon>
        <taxon>Candidatus Saccharicenantaceae</taxon>
        <taxon>Candidatus Saccharicenans</taxon>
    </lineage>
</organism>
<dbReference type="SMART" id="SM00382">
    <property type="entry name" value="AAA"/>
    <property type="match status" value="1"/>
</dbReference>
<dbReference type="PROSITE" id="PS50110">
    <property type="entry name" value="RESPONSE_REGULATORY"/>
    <property type="match status" value="1"/>
</dbReference>
<dbReference type="CDD" id="cd00156">
    <property type="entry name" value="REC"/>
    <property type="match status" value="1"/>
</dbReference>
<sequence length="464" mass="51486">MVEDDSFVSESFLNIFRNFGHHGLSADTKDQALKVLSTTPFDLVFCDVRLPDGSGLELLPEIQKTANPPEVIVITGFGDPDEAELAIRGGAWDYVQKPLSVNEVRLAIERALQYREKKQTSVRNLALDRDEIIGNSALLKPCLDFLAQASGSEANVLISGETGTGKELFAWAIHRNSPRAAFNFVVVDCAALPETLVESTLFGHVRGAFTGADRASDGLIKQADRGTLFLDEVGELSLSTQKTFLRVLQEKRFRPVGGSQEVGSDFRLISATNRDLGQMVKKGMFREDLLFRLRTLSLELPPLRQLKDDLKDLVIHYTARFCDQYHLPMKGFSSDFIPTLLSYDWPGNVRELLQALEKAIVMAQDSPTLFPRHLPEHIRIHLVRNSVGRNGSRADGSGNQLQATESLPTLAAFRKAGLSDLEKDYLIRLARDSGGDVARACQISGLSRSRLYALMKKNKISFSH</sequence>
<dbReference type="GO" id="GO:0000160">
    <property type="term" value="P:phosphorelay signal transduction system"/>
    <property type="evidence" value="ECO:0007669"/>
    <property type="project" value="InterPro"/>
</dbReference>
<comment type="caution">
    <text evidence="6">The sequence shown here is derived from an EMBL/GenBank/DDBJ whole genome shotgun (WGS) entry which is preliminary data.</text>
</comment>
<dbReference type="PROSITE" id="PS00675">
    <property type="entry name" value="SIGMA54_INTERACT_1"/>
    <property type="match status" value="1"/>
</dbReference>
<dbReference type="PROSITE" id="PS50045">
    <property type="entry name" value="SIGMA54_INTERACT_4"/>
    <property type="match status" value="1"/>
</dbReference>
<dbReference type="InterPro" id="IPR009057">
    <property type="entry name" value="Homeodomain-like_sf"/>
</dbReference>
<feature type="domain" description="Sigma-54 factor interaction" evidence="4">
    <location>
        <begin position="132"/>
        <end position="361"/>
    </location>
</feature>
<evidence type="ECO:0000256" key="1">
    <source>
        <dbReference type="ARBA" id="ARBA00022741"/>
    </source>
</evidence>
<reference evidence="6 7" key="1">
    <citation type="submission" date="2018-08" db="EMBL/GenBank/DDBJ databases">
        <title>Genome analysis of the thermophilic bacterium of the candidate phylum Aminicenantes from deep subsurface aquifer revealed its physiology and ecological role.</title>
        <authorList>
            <person name="Kadnikov V.V."/>
            <person name="Mardanov A.V."/>
            <person name="Beletsky A.V."/>
            <person name="Karnachuk O.V."/>
            <person name="Ravin N.V."/>
        </authorList>
    </citation>
    <scope>NUCLEOTIDE SEQUENCE [LARGE SCALE GENOMIC DNA]</scope>
    <source>
        <strain evidence="6">BY38</strain>
    </source>
</reference>
<name>A0A3E2BJ01_9BACT</name>
<dbReference type="InterPro" id="IPR058031">
    <property type="entry name" value="AAA_lid_NorR"/>
</dbReference>
<protein>
    <submittedName>
        <fullName evidence="6">Sigma-54 dependent DNA-binding response regulator</fullName>
    </submittedName>
</protein>
<dbReference type="Gene3D" id="3.40.50.2300">
    <property type="match status" value="1"/>
</dbReference>
<dbReference type="InterPro" id="IPR002078">
    <property type="entry name" value="Sigma_54_int"/>
</dbReference>
<evidence type="ECO:0000256" key="2">
    <source>
        <dbReference type="ARBA" id="ARBA00022840"/>
    </source>
</evidence>
<keyword evidence="2" id="KW-0067">ATP-binding</keyword>
<evidence type="ECO:0000313" key="6">
    <source>
        <dbReference type="EMBL" id="RFT14710.1"/>
    </source>
</evidence>
<dbReference type="SMART" id="SM00448">
    <property type="entry name" value="REC"/>
    <property type="match status" value="1"/>
</dbReference>
<keyword evidence="1" id="KW-0547">Nucleotide-binding</keyword>
<dbReference type="InterPro" id="IPR003593">
    <property type="entry name" value="AAA+_ATPase"/>
</dbReference>
<evidence type="ECO:0000259" key="5">
    <source>
        <dbReference type="PROSITE" id="PS50110"/>
    </source>
</evidence>
<dbReference type="SUPFAM" id="SSF52540">
    <property type="entry name" value="P-loop containing nucleoside triphosphate hydrolases"/>
    <property type="match status" value="1"/>
</dbReference>
<evidence type="ECO:0000313" key="7">
    <source>
        <dbReference type="Proteomes" id="UP000257323"/>
    </source>
</evidence>
<dbReference type="SUPFAM" id="SSF52172">
    <property type="entry name" value="CheY-like"/>
    <property type="match status" value="1"/>
</dbReference>
<dbReference type="CDD" id="cd00009">
    <property type="entry name" value="AAA"/>
    <property type="match status" value="1"/>
</dbReference>
<dbReference type="EMBL" id="QUAH01000022">
    <property type="protein sequence ID" value="RFT14710.1"/>
    <property type="molecule type" value="Genomic_DNA"/>
</dbReference>
<dbReference type="PANTHER" id="PTHR32071">
    <property type="entry name" value="TRANSCRIPTIONAL REGULATORY PROTEIN"/>
    <property type="match status" value="1"/>
</dbReference>
<dbReference type="InterPro" id="IPR027417">
    <property type="entry name" value="P-loop_NTPase"/>
</dbReference>
<feature type="modified residue" description="4-aspartylphosphate" evidence="3">
    <location>
        <position position="47"/>
    </location>
</feature>
<dbReference type="InterPro" id="IPR025662">
    <property type="entry name" value="Sigma_54_int_dom_ATP-bd_1"/>
</dbReference>